<dbReference type="GO" id="GO:0009279">
    <property type="term" value="C:cell outer membrane"/>
    <property type="evidence" value="ECO:0007669"/>
    <property type="project" value="UniProtKB-SubCell"/>
</dbReference>
<keyword evidence="8" id="KW-0626">Porin</keyword>
<protein>
    <submittedName>
        <fullName evidence="13">Outer membrane porin OpcP</fullName>
    </submittedName>
</protein>
<dbReference type="GO" id="GO:0015288">
    <property type="term" value="F:porin activity"/>
    <property type="evidence" value="ECO:0007669"/>
    <property type="project" value="UniProtKB-KW"/>
</dbReference>
<dbReference type="RefSeq" id="WP_087631161.1">
    <property type="nucleotide sequence ID" value="NZ_FCNZ02000010.1"/>
</dbReference>
<comment type="subcellular location">
    <subcellularLocation>
        <location evidence="1">Cell outer membrane</location>
        <topology evidence="1">Multi-pass membrane protein</topology>
    </subcellularLocation>
</comment>
<feature type="chain" id="PRO_5011111291" evidence="11">
    <location>
        <begin position="20"/>
        <end position="399"/>
    </location>
</feature>
<evidence type="ECO:0000256" key="5">
    <source>
        <dbReference type="ARBA" id="ARBA00022692"/>
    </source>
</evidence>
<keyword evidence="9" id="KW-0472">Membrane</keyword>
<evidence type="ECO:0000256" key="11">
    <source>
        <dbReference type="SAM" id="SignalP"/>
    </source>
</evidence>
<evidence type="ECO:0000256" key="8">
    <source>
        <dbReference type="ARBA" id="ARBA00023114"/>
    </source>
</evidence>
<dbReference type="InterPro" id="IPR050298">
    <property type="entry name" value="Gram-neg_bact_OMP"/>
</dbReference>
<dbReference type="Proteomes" id="UP000054717">
    <property type="component" value="Unassembled WGS sequence"/>
</dbReference>
<accession>A0A158IEZ6</accession>
<comment type="subunit">
    <text evidence="2">Homotrimer.</text>
</comment>
<feature type="domain" description="Porin" evidence="12">
    <location>
        <begin position="7"/>
        <end position="350"/>
    </location>
</feature>
<evidence type="ECO:0000313" key="14">
    <source>
        <dbReference type="Proteomes" id="UP000054717"/>
    </source>
</evidence>
<proteinExistence type="predicted"/>
<keyword evidence="4" id="KW-1134">Transmembrane beta strand</keyword>
<dbReference type="CDD" id="cd00342">
    <property type="entry name" value="gram_neg_porins"/>
    <property type="match status" value="1"/>
</dbReference>
<reference evidence="13" key="1">
    <citation type="submission" date="2016-01" db="EMBL/GenBank/DDBJ databases">
        <authorList>
            <person name="Peeters Charlotte."/>
        </authorList>
    </citation>
    <scope>NUCLEOTIDE SEQUENCE</scope>
    <source>
        <strain evidence="13">LMG 22936</strain>
    </source>
</reference>
<dbReference type="InterPro" id="IPR033900">
    <property type="entry name" value="Gram_neg_porin_domain"/>
</dbReference>
<name>A0A158IEZ6_9BURK</name>
<dbReference type="PANTHER" id="PTHR34501:SF9">
    <property type="entry name" value="MAJOR OUTER MEMBRANE PROTEIN P.IA"/>
    <property type="match status" value="1"/>
</dbReference>
<evidence type="ECO:0000256" key="6">
    <source>
        <dbReference type="ARBA" id="ARBA00022729"/>
    </source>
</evidence>
<dbReference type="PANTHER" id="PTHR34501">
    <property type="entry name" value="PROTEIN YDDL-RELATED"/>
    <property type="match status" value="1"/>
</dbReference>
<evidence type="ECO:0000313" key="13">
    <source>
        <dbReference type="EMBL" id="SAL55037.1"/>
    </source>
</evidence>
<dbReference type="InterPro" id="IPR002299">
    <property type="entry name" value="Porin_Neis"/>
</dbReference>
<keyword evidence="10" id="KW-0998">Cell outer membrane</keyword>
<dbReference type="InterPro" id="IPR023614">
    <property type="entry name" value="Porin_dom_sf"/>
</dbReference>
<evidence type="ECO:0000256" key="7">
    <source>
        <dbReference type="ARBA" id="ARBA00023065"/>
    </source>
</evidence>
<dbReference type="PRINTS" id="PR00184">
    <property type="entry name" value="NEISSPPORIN"/>
</dbReference>
<dbReference type="SUPFAM" id="SSF56935">
    <property type="entry name" value="Porins"/>
    <property type="match status" value="1"/>
</dbReference>
<keyword evidence="5" id="KW-0812">Transmembrane</keyword>
<evidence type="ECO:0000256" key="1">
    <source>
        <dbReference type="ARBA" id="ARBA00004571"/>
    </source>
</evidence>
<evidence type="ECO:0000256" key="2">
    <source>
        <dbReference type="ARBA" id="ARBA00011233"/>
    </source>
</evidence>
<keyword evidence="14" id="KW-1185">Reference proteome</keyword>
<dbReference type="GO" id="GO:0006811">
    <property type="term" value="P:monoatomic ion transport"/>
    <property type="evidence" value="ECO:0007669"/>
    <property type="project" value="UniProtKB-KW"/>
</dbReference>
<evidence type="ECO:0000256" key="10">
    <source>
        <dbReference type="ARBA" id="ARBA00023237"/>
    </source>
</evidence>
<evidence type="ECO:0000259" key="12">
    <source>
        <dbReference type="Pfam" id="PF13609"/>
    </source>
</evidence>
<feature type="signal peptide" evidence="11">
    <location>
        <begin position="1"/>
        <end position="19"/>
    </location>
</feature>
<dbReference type="AlphaFoldDB" id="A0A158IEZ6"/>
<evidence type="ECO:0000256" key="9">
    <source>
        <dbReference type="ARBA" id="ARBA00023136"/>
    </source>
</evidence>
<gene>
    <name evidence="13" type="ORF">AWB66_02999</name>
</gene>
<sequence>MKKRLLAAALLSASTYASAQSSVTLYGTVDAGITYTSSQQFTRPDGSIGAGHGWQMTGGNLVPSRYGLQGVEDLGDGLKATFMLENSFYMGSGNFVQSGSLFNRQAWVGLAKDGYGTLSFGRQYDSYSDFLGPYVSSNNWATLYGSHIGDVDNLNEAFNFNNAIKYVSPDWHGFTLGGTFSLGGVAGDFAQNRGYSFAATYAMGPVSVSAGYLNLQNPLDAALGGSAGYIGDFACSNASALYCQLQNADALKAWGAAASYAIGPATIALAYTHSLLDHSRYFASAAEPIGRNIAFDIGEINLTYALSPFLQLGAAYIYNVAKPDGGLSTRFHQVNLGANYALSKRTALYGIAIMQKATGAGIGVDPATGAAANYAQIPNLPNSNNDRQLSVTLGIRHNF</sequence>
<keyword evidence="6 11" id="KW-0732">Signal</keyword>
<evidence type="ECO:0000256" key="4">
    <source>
        <dbReference type="ARBA" id="ARBA00022452"/>
    </source>
</evidence>
<dbReference type="EMBL" id="FCNZ02000010">
    <property type="protein sequence ID" value="SAL55037.1"/>
    <property type="molecule type" value="Genomic_DNA"/>
</dbReference>
<dbReference type="Gene3D" id="2.40.160.10">
    <property type="entry name" value="Porin"/>
    <property type="match status" value="1"/>
</dbReference>
<organism evidence="13 14">
    <name type="scientific">Caballeronia telluris</name>
    <dbReference type="NCBI Taxonomy" id="326475"/>
    <lineage>
        <taxon>Bacteria</taxon>
        <taxon>Pseudomonadati</taxon>
        <taxon>Pseudomonadota</taxon>
        <taxon>Betaproteobacteria</taxon>
        <taxon>Burkholderiales</taxon>
        <taxon>Burkholderiaceae</taxon>
        <taxon>Caballeronia</taxon>
    </lineage>
</organism>
<keyword evidence="7" id="KW-0406">Ion transport</keyword>
<evidence type="ECO:0000256" key="3">
    <source>
        <dbReference type="ARBA" id="ARBA00022448"/>
    </source>
</evidence>
<dbReference type="GO" id="GO:0046930">
    <property type="term" value="C:pore complex"/>
    <property type="evidence" value="ECO:0007669"/>
    <property type="project" value="UniProtKB-KW"/>
</dbReference>
<dbReference type="STRING" id="326475.AWB66_02999"/>
<comment type="caution">
    <text evidence="13">The sequence shown here is derived from an EMBL/GenBank/DDBJ whole genome shotgun (WGS) entry which is preliminary data.</text>
</comment>
<dbReference type="Pfam" id="PF13609">
    <property type="entry name" value="Porin_4"/>
    <property type="match status" value="1"/>
</dbReference>
<keyword evidence="3" id="KW-0813">Transport</keyword>